<dbReference type="Gene3D" id="3.40.50.1820">
    <property type="entry name" value="alpha/beta hydrolase"/>
    <property type="match status" value="1"/>
</dbReference>
<dbReference type="GO" id="GO:0016787">
    <property type="term" value="F:hydrolase activity"/>
    <property type="evidence" value="ECO:0007669"/>
    <property type="project" value="UniProtKB-KW"/>
</dbReference>
<dbReference type="PANTHER" id="PTHR43194">
    <property type="entry name" value="HYDROLASE ALPHA/BETA FOLD FAMILY"/>
    <property type="match status" value="1"/>
</dbReference>
<evidence type="ECO:0000256" key="1">
    <source>
        <dbReference type="SAM" id="MobiDB-lite"/>
    </source>
</evidence>
<dbReference type="EMBL" id="BAAAPH010000028">
    <property type="protein sequence ID" value="GAA1599502.1"/>
    <property type="molecule type" value="Genomic_DNA"/>
</dbReference>
<evidence type="ECO:0000313" key="3">
    <source>
        <dbReference type="EMBL" id="GAA1599502.1"/>
    </source>
</evidence>
<gene>
    <name evidence="3" type="ORF">GCM10009804_65140</name>
</gene>
<dbReference type="RefSeq" id="WP_344239767.1">
    <property type="nucleotide sequence ID" value="NZ_BAAAPH010000028.1"/>
</dbReference>
<name>A0ABP4Q4E3_9ACTN</name>
<feature type="domain" description="AB hydrolase-1" evidence="2">
    <location>
        <begin position="23"/>
        <end position="272"/>
    </location>
</feature>
<reference evidence="4" key="1">
    <citation type="journal article" date="2019" name="Int. J. Syst. Evol. Microbiol.">
        <title>The Global Catalogue of Microorganisms (GCM) 10K type strain sequencing project: providing services to taxonomists for standard genome sequencing and annotation.</title>
        <authorList>
            <consortium name="The Broad Institute Genomics Platform"/>
            <consortium name="The Broad Institute Genome Sequencing Center for Infectious Disease"/>
            <person name="Wu L."/>
            <person name="Ma J."/>
        </authorList>
    </citation>
    <scope>NUCLEOTIDE SEQUENCE [LARGE SCALE GENOMIC DNA]</scope>
    <source>
        <strain evidence="4">JCM 15572</strain>
    </source>
</reference>
<proteinExistence type="predicted"/>
<dbReference type="Pfam" id="PF12697">
    <property type="entry name" value="Abhydrolase_6"/>
    <property type="match status" value="1"/>
</dbReference>
<feature type="region of interest" description="Disordered" evidence="1">
    <location>
        <begin position="247"/>
        <end position="267"/>
    </location>
</feature>
<sequence>MDTITAPDGTTIGFRTLGTGPGLIVVHGALESAASYADLAAALSDSFTVHVLDRRGRGSSGPHGDGYGLDTEVADVAGVARATGAGQIFGVSSGAVIALQAGLEVAEITRVAGYEPALSIPGEDPIGDTFIPAYEDALRRGEPAEAMVTALKGLQVGPAFLRILPRRIAVALIRKFIAGEQSAGDEPDFTSLLPTLRYDFQLSAEGSADLERFKALDHPVLLLGGSRSPHYLKAALTALHRLLPDSRRSELRGANHNTANNRSQGGRPELVAAELRDFLTQ</sequence>
<dbReference type="InterPro" id="IPR029058">
    <property type="entry name" value="AB_hydrolase_fold"/>
</dbReference>
<protein>
    <submittedName>
        <fullName evidence="3">Alpha/beta hydrolase</fullName>
    </submittedName>
</protein>
<organism evidence="3 4">
    <name type="scientific">Kribbella hippodromi</name>
    <dbReference type="NCBI Taxonomy" id="434347"/>
    <lineage>
        <taxon>Bacteria</taxon>
        <taxon>Bacillati</taxon>
        <taxon>Actinomycetota</taxon>
        <taxon>Actinomycetes</taxon>
        <taxon>Propionibacteriales</taxon>
        <taxon>Kribbellaceae</taxon>
        <taxon>Kribbella</taxon>
    </lineage>
</organism>
<dbReference type="SUPFAM" id="SSF53474">
    <property type="entry name" value="alpha/beta-Hydrolases"/>
    <property type="match status" value="1"/>
</dbReference>
<dbReference type="InterPro" id="IPR000073">
    <property type="entry name" value="AB_hydrolase_1"/>
</dbReference>
<keyword evidence="4" id="KW-1185">Reference proteome</keyword>
<dbReference type="PANTHER" id="PTHR43194:SF2">
    <property type="entry name" value="PEROXISOMAL MEMBRANE PROTEIN LPX1"/>
    <property type="match status" value="1"/>
</dbReference>
<evidence type="ECO:0000313" key="4">
    <source>
        <dbReference type="Proteomes" id="UP001501705"/>
    </source>
</evidence>
<keyword evidence="3" id="KW-0378">Hydrolase</keyword>
<accession>A0ABP4Q4E3</accession>
<dbReference type="Proteomes" id="UP001501705">
    <property type="component" value="Unassembled WGS sequence"/>
</dbReference>
<feature type="compositionally biased region" description="Polar residues" evidence="1">
    <location>
        <begin position="255"/>
        <end position="264"/>
    </location>
</feature>
<comment type="caution">
    <text evidence="3">The sequence shown here is derived from an EMBL/GenBank/DDBJ whole genome shotgun (WGS) entry which is preliminary data.</text>
</comment>
<evidence type="ECO:0000259" key="2">
    <source>
        <dbReference type="Pfam" id="PF12697"/>
    </source>
</evidence>
<dbReference type="InterPro" id="IPR050228">
    <property type="entry name" value="Carboxylesterase_BioH"/>
</dbReference>